<gene>
    <name evidence="4" type="ORF">ESA94_10155</name>
</gene>
<comment type="caution">
    <text evidence="4">The sequence shown here is derived from an EMBL/GenBank/DDBJ whole genome shotgun (WGS) entry which is preliminary data.</text>
</comment>
<dbReference type="OrthoDB" id="1185352at2"/>
<dbReference type="Pfam" id="PF00144">
    <property type="entry name" value="Beta-lactamase"/>
    <property type="match status" value="1"/>
</dbReference>
<evidence type="ECO:0000256" key="2">
    <source>
        <dbReference type="SAM" id="SignalP"/>
    </source>
</evidence>
<keyword evidence="2" id="KW-0732">Signal</keyword>
<accession>A0A4Q1CKB1</accession>
<dbReference type="RefSeq" id="WP_129130775.1">
    <property type="nucleotide sequence ID" value="NZ_SDHW01000002.1"/>
</dbReference>
<organism evidence="4 5">
    <name type="scientific">Lacibacter luteus</name>
    <dbReference type="NCBI Taxonomy" id="2508719"/>
    <lineage>
        <taxon>Bacteria</taxon>
        <taxon>Pseudomonadati</taxon>
        <taxon>Bacteroidota</taxon>
        <taxon>Chitinophagia</taxon>
        <taxon>Chitinophagales</taxon>
        <taxon>Chitinophagaceae</taxon>
        <taxon>Lacibacter</taxon>
    </lineage>
</organism>
<evidence type="ECO:0000313" key="4">
    <source>
        <dbReference type="EMBL" id="RXK60814.1"/>
    </source>
</evidence>
<evidence type="ECO:0000313" key="5">
    <source>
        <dbReference type="Proteomes" id="UP000290204"/>
    </source>
</evidence>
<name>A0A4Q1CKB1_9BACT</name>
<proteinExistence type="predicted"/>
<evidence type="ECO:0000256" key="1">
    <source>
        <dbReference type="ARBA" id="ARBA00022801"/>
    </source>
</evidence>
<dbReference type="InterPro" id="IPR012338">
    <property type="entry name" value="Beta-lactam/transpept-like"/>
</dbReference>
<dbReference type="AlphaFoldDB" id="A0A4Q1CKB1"/>
<dbReference type="PANTHER" id="PTHR43283">
    <property type="entry name" value="BETA-LACTAMASE-RELATED"/>
    <property type="match status" value="1"/>
</dbReference>
<feature type="signal peptide" evidence="2">
    <location>
        <begin position="1"/>
        <end position="23"/>
    </location>
</feature>
<keyword evidence="5" id="KW-1185">Reference proteome</keyword>
<evidence type="ECO:0000259" key="3">
    <source>
        <dbReference type="Pfam" id="PF00144"/>
    </source>
</evidence>
<dbReference type="PANTHER" id="PTHR43283:SF11">
    <property type="entry name" value="BETA-LACTAMASE-RELATED DOMAIN-CONTAINING PROTEIN"/>
    <property type="match status" value="1"/>
</dbReference>
<dbReference type="GO" id="GO:0016787">
    <property type="term" value="F:hydrolase activity"/>
    <property type="evidence" value="ECO:0007669"/>
    <property type="project" value="UniProtKB-KW"/>
</dbReference>
<dbReference type="SUPFAM" id="SSF56601">
    <property type="entry name" value="beta-lactamase/transpeptidase-like"/>
    <property type="match status" value="1"/>
</dbReference>
<reference evidence="4 5" key="1">
    <citation type="submission" date="2019-01" db="EMBL/GenBank/DDBJ databases">
        <title>Lacibacter sp. strain TTM-7.</title>
        <authorList>
            <person name="Chen W.-M."/>
        </authorList>
    </citation>
    <scope>NUCLEOTIDE SEQUENCE [LARGE SCALE GENOMIC DNA]</scope>
    <source>
        <strain evidence="4 5">TTM-7</strain>
    </source>
</reference>
<dbReference type="Proteomes" id="UP000290204">
    <property type="component" value="Unassembled WGS sequence"/>
</dbReference>
<sequence>MNHNKQKTVLSFVLLLFLFSVNAQQTYFPDADWQIKKPQDLKMNAALLDSAVALALRSENKVERDLRIANMKSYSREPGYKIIGPMKERGGPAGLVIKNGYIVAQWGDVNRVDMTFSTTKSYLSTVAGLAVDQGLIKNVNDKVGTYVWDESFEGAHNAKVTWHHLLNQSSDWSGTLFGLHDWADRPPRDGGIDDWKNRKLLEPGTNYEYNDVRVNLLAYSLLQVWRKPLPVVLKEKIMDPIGASTTWRWFGYENSYVTMDGLTVQSVSGGGHHGGGIFINTYDHARFGLLFLRNGKWKNQQLLSEKWINAATQPSPANKNYGYMWWLNTEQSWKGISPNVYYAVGFGGNYIIVDKEHDLVVVARWMDDSKVADVLRLIIQSAENK</sequence>
<feature type="domain" description="Beta-lactamase-related" evidence="3">
    <location>
        <begin position="114"/>
        <end position="363"/>
    </location>
</feature>
<dbReference type="Gene3D" id="3.40.710.10">
    <property type="entry name" value="DD-peptidase/beta-lactamase superfamily"/>
    <property type="match status" value="1"/>
</dbReference>
<feature type="chain" id="PRO_5020759673" evidence="2">
    <location>
        <begin position="24"/>
        <end position="385"/>
    </location>
</feature>
<dbReference type="InterPro" id="IPR001466">
    <property type="entry name" value="Beta-lactam-related"/>
</dbReference>
<dbReference type="EMBL" id="SDHW01000002">
    <property type="protein sequence ID" value="RXK60814.1"/>
    <property type="molecule type" value="Genomic_DNA"/>
</dbReference>
<keyword evidence="1 4" id="KW-0378">Hydrolase</keyword>
<protein>
    <submittedName>
        <fullName evidence="4">Class C beta-lactamase-related serine hydrolase</fullName>
    </submittedName>
</protein>
<dbReference type="InterPro" id="IPR050789">
    <property type="entry name" value="Diverse_Enzym_Activities"/>
</dbReference>